<dbReference type="InterPro" id="IPR001251">
    <property type="entry name" value="CRAL-TRIO_dom"/>
</dbReference>
<dbReference type="Pfam" id="PF00650">
    <property type="entry name" value="CRAL_TRIO"/>
    <property type="match status" value="1"/>
</dbReference>
<evidence type="ECO:0000259" key="1">
    <source>
        <dbReference type="SMART" id="SM00516"/>
    </source>
</evidence>
<proteinExistence type="predicted"/>
<reference evidence="2" key="1">
    <citation type="submission" date="2021-09" db="EMBL/GenBank/DDBJ databases">
        <authorList>
            <consortium name="AG Swart"/>
            <person name="Singh M."/>
            <person name="Singh A."/>
            <person name="Seah K."/>
            <person name="Emmerich C."/>
        </authorList>
    </citation>
    <scope>NUCLEOTIDE SEQUENCE</scope>
    <source>
        <strain evidence="2">ATCC30299</strain>
    </source>
</reference>
<dbReference type="CDD" id="cd00170">
    <property type="entry name" value="SEC14"/>
    <property type="match status" value="1"/>
</dbReference>
<comment type="caution">
    <text evidence="2">The sequence shown here is derived from an EMBL/GenBank/DDBJ whole genome shotgun (WGS) entry which is preliminary data.</text>
</comment>
<dbReference type="AlphaFoldDB" id="A0AAU9KCU1"/>
<feature type="domain" description="CRAL-TRIO" evidence="1">
    <location>
        <begin position="109"/>
        <end position="253"/>
    </location>
</feature>
<dbReference type="PANTHER" id="PTHR46818:SF1">
    <property type="entry name" value="CHROMOSOME UNDETERMINED SCAFFOLD_125, WHOLE GENOME SHOTGUN SEQUENCE"/>
    <property type="match status" value="1"/>
</dbReference>
<protein>
    <recommendedName>
        <fullName evidence="1">CRAL-TRIO domain-containing protein</fullName>
    </recommendedName>
</protein>
<evidence type="ECO:0000313" key="3">
    <source>
        <dbReference type="Proteomes" id="UP001162131"/>
    </source>
</evidence>
<dbReference type="Proteomes" id="UP001162131">
    <property type="component" value="Unassembled WGS sequence"/>
</dbReference>
<keyword evidence="3" id="KW-1185">Reference proteome</keyword>
<gene>
    <name evidence="2" type="ORF">BSTOLATCC_MIC53813</name>
</gene>
<sequence length="403" mass="47406">MHKIKLRNAPPKAAYLYWPDGEQALIEAETYVERLIFDKQEYKEWELSHLGQLEKLLHNCTELAKSELLRFLYGQGWDLKKTVEAIKAHYQWKSEWPNYMSVYPLVQNILNSGGVYIHGRDIYYRPLIILKLSKLAQFPYQEHIACAYFLLEFIMDSMFLPGQIENWVMIVDFEDFNEVNQNHVRKLIMELYTHYQCRLAKAYVINPSRLWKLLINLLPNNTLKKFVVDDVEKQLLKDFGPSQLEIKYGGTASNLKRFWPPRRLKYNPCEDVFSSCSSIPDSPLKQNRNSFETSIRLEGCSSFLSSNMDFKEEIWEQCEQESNTFSFLQENEKNIEEEHQDVINFENFAQSNKEVKSPSEEMTRASLKVPIPPRTFSIENYEIEPVWFCNACVGDKNSSCCIM</sequence>
<organism evidence="2 3">
    <name type="scientific">Blepharisma stoltei</name>
    <dbReference type="NCBI Taxonomy" id="1481888"/>
    <lineage>
        <taxon>Eukaryota</taxon>
        <taxon>Sar</taxon>
        <taxon>Alveolata</taxon>
        <taxon>Ciliophora</taxon>
        <taxon>Postciliodesmatophora</taxon>
        <taxon>Heterotrichea</taxon>
        <taxon>Heterotrichida</taxon>
        <taxon>Blepharismidae</taxon>
        <taxon>Blepharisma</taxon>
    </lineage>
</organism>
<dbReference type="SUPFAM" id="SSF46938">
    <property type="entry name" value="CRAL/TRIO N-terminal domain"/>
    <property type="match status" value="1"/>
</dbReference>
<dbReference type="InterPro" id="IPR036273">
    <property type="entry name" value="CRAL/TRIO_N_dom_sf"/>
</dbReference>
<dbReference type="InterPro" id="IPR036865">
    <property type="entry name" value="CRAL-TRIO_dom_sf"/>
</dbReference>
<dbReference type="PANTHER" id="PTHR46818">
    <property type="entry name" value="DOMAIN-CONTAINING PROTEIN, PUTATIVE-RELATED"/>
    <property type="match status" value="1"/>
</dbReference>
<accession>A0AAU9KCU1</accession>
<evidence type="ECO:0000313" key="2">
    <source>
        <dbReference type="EMBL" id="CAG9331750.1"/>
    </source>
</evidence>
<name>A0AAU9KCU1_9CILI</name>
<dbReference type="EMBL" id="CAJZBQ010000053">
    <property type="protein sequence ID" value="CAG9331750.1"/>
    <property type="molecule type" value="Genomic_DNA"/>
</dbReference>
<dbReference type="Gene3D" id="3.40.525.10">
    <property type="entry name" value="CRAL-TRIO lipid binding domain"/>
    <property type="match status" value="1"/>
</dbReference>
<dbReference type="SMART" id="SM00516">
    <property type="entry name" value="SEC14"/>
    <property type="match status" value="1"/>
</dbReference>
<dbReference type="SUPFAM" id="SSF52087">
    <property type="entry name" value="CRAL/TRIO domain"/>
    <property type="match status" value="1"/>
</dbReference>